<organism evidence="2 3">
    <name type="scientific">Acidihalobacter prosperus</name>
    <dbReference type="NCBI Taxonomy" id="160660"/>
    <lineage>
        <taxon>Bacteria</taxon>
        <taxon>Pseudomonadati</taxon>
        <taxon>Pseudomonadota</taxon>
        <taxon>Gammaproteobacteria</taxon>
        <taxon>Chromatiales</taxon>
        <taxon>Ectothiorhodospiraceae</taxon>
        <taxon>Acidihalobacter</taxon>
    </lineage>
</organism>
<dbReference type="AlphaFoldDB" id="A0A1A6C6U5"/>
<evidence type="ECO:0000259" key="1">
    <source>
        <dbReference type="PROSITE" id="PS52015"/>
    </source>
</evidence>
<dbReference type="SUPFAM" id="SSF74653">
    <property type="entry name" value="TolA/TonB C-terminal domain"/>
    <property type="match status" value="1"/>
</dbReference>
<protein>
    <recommendedName>
        <fullName evidence="1">TonB C-terminal domain-containing protein</fullName>
    </recommendedName>
</protein>
<accession>A0A1A6C6U5</accession>
<evidence type="ECO:0000313" key="3">
    <source>
        <dbReference type="Proteomes" id="UP000029273"/>
    </source>
</evidence>
<proteinExistence type="predicted"/>
<dbReference type="InterPro" id="IPR037682">
    <property type="entry name" value="TonB_C"/>
</dbReference>
<dbReference type="Proteomes" id="UP000029273">
    <property type="component" value="Unassembled WGS sequence"/>
</dbReference>
<feature type="domain" description="TonB C-terminal" evidence="1">
    <location>
        <begin position="1"/>
        <end position="59"/>
    </location>
</feature>
<comment type="caution">
    <text evidence="2">The sequence shown here is derived from an EMBL/GenBank/DDBJ whole genome shotgun (WGS) entry which is preliminary data.</text>
</comment>
<gene>
    <name evidence="2" type="ORF">Thpro_021334</name>
</gene>
<dbReference type="PROSITE" id="PS52015">
    <property type="entry name" value="TONB_CTD"/>
    <property type="match status" value="1"/>
</dbReference>
<dbReference type="Pfam" id="PF13103">
    <property type="entry name" value="TonB_2"/>
    <property type="match status" value="1"/>
</dbReference>
<evidence type="ECO:0000313" key="2">
    <source>
        <dbReference type="EMBL" id="OBS10284.1"/>
    </source>
</evidence>
<dbReference type="STRING" id="160660.BJI67_13030"/>
<name>A0A1A6C6U5_9GAMM</name>
<keyword evidence="3" id="KW-1185">Reference proteome</keyword>
<sequence length="59" mass="6701">MVQQDPAGYILSLQITDCTGDELFKHSVEVAVRRSEPLPLAPNPSVFQRTLIFDFKPQR</sequence>
<reference evidence="2 3" key="1">
    <citation type="journal article" date="2014" name="Genome Announc.">
        <title>Draft Genome Sequence of the Iron-Oxidizing, Acidophilic, and Halotolerant 'Thiobacillus prosperus' Type Strain DSM 5130.</title>
        <authorList>
            <person name="Ossandon F.J."/>
            <person name="Cardenas J.P."/>
            <person name="Corbett M."/>
            <person name="Quatrini R."/>
            <person name="Holmes D.S."/>
            <person name="Watkin E."/>
        </authorList>
    </citation>
    <scope>NUCLEOTIDE SEQUENCE [LARGE SCALE GENOMIC DNA]</scope>
    <source>
        <strain evidence="2 3">DSM 5130</strain>
    </source>
</reference>
<dbReference type="Gene3D" id="3.30.1150.10">
    <property type="match status" value="1"/>
</dbReference>
<dbReference type="EMBL" id="JQSG02000002">
    <property type="protein sequence ID" value="OBS10284.1"/>
    <property type="molecule type" value="Genomic_DNA"/>
</dbReference>
<dbReference type="GO" id="GO:0055085">
    <property type="term" value="P:transmembrane transport"/>
    <property type="evidence" value="ECO:0007669"/>
    <property type="project" value="InterPro"/>
</dbReference>